<keyword evidence="2" id="KW-1185">Reference proteome</keyword>
<organism evidence="1 2">
    <name type="scientific">Phytopseudomonas seleniipraecipitans</name>
    <dbReference type="NCBI Taxonomy" id="640205"/>
    <lineage>
        <taxon>Bacteria</taxon>
        <taxon>Pseudomonadati</taxon>
        <taxon>Pseudomonadota</taxon>
        <taxon>Gammaproteobacteria</taxon>
        <taxon>Pseudomonadales</taxon>
        <taxon>Pseudomonadaceae</taxon>
        <taxon>Phytopseudomonas</taxon>
    </lineage>
</organism>
<proteinExistence type="predicted"/>
<sequence length="187" mass="20903">MRIGTADAPRLAQPLREHTAVDQQALTSGRSPLVLIRKRQIRNNLGRHTDLTQRSLTQHVAHEYAREQGRIGIEPHIVLPHRIDQKTGHAMLPTIPRQCPITQGQRRIIVHGAFAIDQTDICSANVTLQLLICLPVMVHGAGAQNLHASLLGQRVDLLHHQMAAVVTFRRRVVEQQRLQPCLATSQT</sequence>
<name>A0ABY5JF45_9GAMM</name>
<dbReference type="EMBL" id="CP076114">
    <property type="protein sequence ID" value="UUD66245.1"/>
    <property type="molecule type" value="Genomic_DNA"/>
</dbReference>
<accession>A0ABY5JF45</accession>
<evidence type="ECO:0000313" key="2">
    <source>
        <dbReference type="Proteomes" id="UP000887421"/>
    </source>
</evidence>
<gene>
    <name evidence="1" type="ORF">D16iCDA_09885</name>
</gene>
<dbReference type="Proteomes" id="UP000887421">
    <property type="component" value="Chromosome"/>
</dbReference>
<reference evidence="1" key="1">
    <citation type="submission" date="2021-05" db="EMBL/GenBank/DDBJ databases">
        <title>Complete genome sequence of Pseudomonas seleniipraecipitans strain D1-6.</title>
        <authorList>
            <person name="Lafi F."/>
            <person name="Eida A."/>
            <person name="Alam I."/>
            <person name="Hert H."/>
            <person name="Saad M."/>
        </authorList>
    </citation>
    <scope>NUCLEOTIDE SEQUENCE</scope>
    <source>
        <strain evidence="1">D1-6</strain>
    </source>
</reference>
<evidence type="ECO:0000313" key="1">
    <source>
        <dbReference type="EMBL" id="UUD66245.1"/>
    </source>
</evidence>
<protein>
    <submittedName>
        <fullName evidence="1">Uncharacterized protein</fullName>
    </submittedName>
</protein>